<feature type="region of interest" description="Disordered" evidence="1">
    <location>
        <begin position="286"/>
        <end position="318"/>
    </location>
</feature>
<evidence type="ECO:0000256" key="1">
    <source>
        <dbReference type="SAM" id="MobiDB-lite"/>
    </source>
</evidence>
<evidence type="ECO:0000313" key="5">
    <source>
        <dbReference type="Proteomes" id="UP000799291"/>
    </source>
</evidence>
<feature type="chain" id="PRO_5026167921" description="Mid2 domain-containing protein" evidence="3">
    <location>
        <begin position="27"/>
        <end position="318"/>
    </location>
</feature>
<dbReference type="AlphaFoldDB" id="A0A6G1JCU1"/>
<feature type="compositionally biased region" description="Basic and acidic residues" evidence="1">
    <location>
        <begin position="300"/>
        <end position="318"/>
    </location>
</feature>
<dbReference type="EMBL" id="MU005574">
    <property type="protein sequence ID" value="KAF2688248.1"/>
    <property type="molecule type" value="Genomic_DNA"/>
</dbReference>
<name>A0A6G1JCU1_9PLEO</name>
<dbReference type="OrthoDB" id="5215637at2759"/>
<feature type="region of interest" description="Disordered" evidence="1">
    <location>
        <begin position="162"/>
        <end position="216"/>
    </location>
</feature>
<keyword evidence="2" id="KW-0812">Transmembrane</keyword>
<evidence type="ECO:0000256" key="3">
    <source>
        <dbReference type="SAM" id="SignalP"/>
    </source>
</evidence>
<dbReference type="Proteomes" id="UP000799291">
    <property type="component" value="Unassembled WGS sequence"/>
</dbReference>
<organism evidence="4 5">
    <name type="scientific">Lentithecium fluviatile CBS 122367</name>
    <dbReference type="NCBI Taxonomy" id="1168545"/>
    <lineage>
        <taxon>Eukaryota</taxon>
        <taxon>Fungi</taxon>
        <taxon>Dikarya</taxon>
        <taxon>Ascomycota</taxon>
        <taxon>Pezizomycotina</taxon>
        <taxon>Dothideomycetes</taxon>
        <taxon>Pleosporomycetidae</taxon>
        <taxon>Pleosporales</taxon>
        <taxon>Massarineae</taxon>
        <taxon>Lentitheciaceae</taxon>
        <taxon>Lentithecium</taxon>
    </lineage>
</organism>
<feature type="signal peptide" evidence="3">
    <location>
        <begin position="1"/>
        <end position="26"/>
    </location>
</feature>
<reference evidence="4" key="1">
    <citation type="journal article" date="2020" name="Stud. Mycol.">
        <title>101 Dothideomycetes genomes: a test case for predicting lifestyles and emergence of pathogens.</title>
        <authorList>
            <person name="Haridas S."/>
            <person name="Albert R."/>
            <person name="Binder M."/>
            <person name="Bloem J."/>
            <person name="Labutti K."/>
            <person name="Salamov A."/>
            <person name="Andreopoulos B."/>
            <person name="Baker S."/>
            <person name="Barry K."/>
            <person name="Bills G."/>
            <person name="Bluhm B."/>
            <person name="Cannon C."/>
            <person name="Castanera R."/>
            <person name="Culley D."/>
            <person name="Daum C."/>
            <person name="Ezra D."/>
            <person name="Gonzalez J."/>
            <person name="Henrissat B."/>
            <person name="Kuo A."/>
            <person name="Liang C."/>
            <person name="Lipzen A."/>
            <person name="Lutzoni F."/>
            <person name="Magnuson J."/>
            <person name="Mondo S."/>
            <person name="Nolan M."/>
            <person name="Ohm R."/>
            <person name="Pangilinan J."/>
            <person name="Park H.-J."/>
            <person name="Ramirez L."/>
            <person name="Alfaro M."/>
            <person name="Sun H."/>
            <person name="Tritt A."/>
            <person name="Yoshinaga Y."/>
            <person name="Zwiers L.-H."/>
            <person name="Turgeon B."/>
            <person name="Goodwin S."/>
            <person name="Spatafora J."/>
            <person name="Crous P."/>
            <person name="Grigoriev I."/>
        </authorList>
    </citation>
    <scope>NUCLEOTIDE SEQUENCE</scope>
    <source>
        <strain evidence="4">CBS 122367</strain>
    </source>
</reference>
<proteinExistence type="predicted"/>
<keyword evidence="5" id="KW-1185">Reference proteome</keyword>
<keyword evidence="3" id="KW-0732">Signal</keyword>
<protein>
    <recommendedName>
        <fullName evidence="6">Mid2 domain-containing protein</fullName>
    </recommendedName>
</protein>
<evidence type="ECO:0008006" key="6">
    <source>
        <dbReference type="Google" id="ProtNLM"/>
    </source>
</evidence>
<accession>A0A6G1JCU1</accession>
<keyword evidence="2" id="KW-0472">Membrane</keyword>
<dbReference type="PROSITE" id="PS51257">
    <property type="entry name" value="PROKAR_LIPOPROTEIN"/>
    <property type="match status" value="1"/>
</dbReference>
<sequence>MPSTLRLPTVLTLALTLLTPLASTACYDPDGNLEKNSEYIPCSNNATDPLHTICCATNRSVDRGPDICVPNGLCQVGLKKGETAKAVPAYTKPQCTKSEYGEVGCLHVCGNNNLEFLTPCDTSAGGNKSRTWCCGFENTDCCSRSDAEIIFLDFADALATESSSTSSRASSTPTASPSTSTPASTPTSASSTPTPTTPTIPSTSPSPSTASSTSLTTGAKAGIGIGASVGALVLIGLGIWLGKYLSARRSANASVAPNRYDTGMYDAGGYQRGAVTYTQHGEAVHKAWESGRRTPTAELADEKPRGEMAQEKDPMELA</sequence>
<evidence type="ECO:0000256" key="2">
    <source>
        <dbReference type="SAM" id="Phobius"/>
    </source>
</evidence>
<feature type="transmembrane region" description="Helical" evidence="2">
    <location>
        <begin position="221"/>
        <end position="241"/>
    </location>
</feature>
<gene>
    <name evidence="4" type="ORF">K458DRAFT_415276</name>
</gene>
<keyword evidence="2" id="KW-1133">Transmembrane helix</keyword>
<evidence type="ECO:0000313" key="4">
    <source>
        <dbReference type="EMBL" id="KAF2688248.1"/>
    </source>
</evidence>